<evidence type="ECO:0000256" key="2">
    <source>
        <dbReference type="ARBA" id="ARBA00007647"/>
    </source>
</evidence>
<keyword evidence="7" id="KW-0472">Membrane</keyword>
<evidence type="ECO:0000256" key="4">
    <source>
        <dbReference type="ARBA" id="ARBA00022679"/>
    </source>
</evidence>
<dbReference type="GO" id="GO:0016020">
    <property type="term" value="C:membrane"/>
    <property type="evidence" value="ECO:0007669"/>
    <property type="project" value="UniProtKB-SubCell"/>
</dbReference>
<proteinExistence type="inferred from homology"/>
<evidence type="ECO:0000256" key="1">
    <source>
        <dbReference type="ARBA" id="ARBA00004167"/>
    </source>
</evidence>
<sequence>MAYNTKRLFIFLSVFVTVYVLFPSSGDGFDESQPVELVDSKRSNMRKFRTAHSFINSVYYYKNSKSLGKNAVSIVMITDQWSHNITDLPITILAKNSTNQITATTRNQIDGMPTCRYITTVALTNVLDNPETLEIQDENGEVMLLPFQYAKTTAPSKVMICISPQFAAEQWQLFVMHVHAAKQFGAHMHIYITSIIESYYKLMLEYEKAGYITLDKWIRIKFPDPKSAYIDANPHVEWRNQAGAQTDCLMKYKEAVDYIAFFDMDDILFPKFAMNYWEEFNYMYNVRPDATALSYGRREHEFIKPSTLDEFSFMEIVGSLKSSPLVKSGKVVIRPENYNSTWIHFTWHHPKQTRFEVESPHLVHVQRPLQKNGNENIKQLWKMTFDQLNETIREMDIVSIQLDFLTMKNSSHVIQEIKDGLPDSDFYLPVVFKCYYDRFYSWAFDKKEKPEGTCPNADECHLPQRPEYPCIHSDASYFSGPKMTPISYHYATDMVWTDQIGCYQ</sequence>
<dbReference type="Pfam" id="PF01697">
    <property type="entry name" value="Glyco_transf_92"/>
    <property type="match status" value="1"/>
</dbReference>
<organism evidence="10 11">
    <name type="scientific">Caenorhabditis angaria</name>
    <dbReference type="NCBI Taxonomy" id="860376"/>
    <lineage>
        <taxon>Eukaryota</taxon>
        <taxon>Metazoa</taxon>
        <taxon>Ecdysozoa</taxon>
        <taxon>Nematoda</taxon>
        <taxon>Chromadorea</taxon>
        <taxon>Rhabditida</taxon>
        <taxon>Rhabditina</taxon>
        <taxon>Rhabditomorpha</taxon>
        <taxon>Rhabditoidea</taxon>
        <taxon>Rhabditidae</taxon>
        <taxon>Peloderinae</taxon>
        <taxon>Caenorhabditis</taxon>
    </lineage>
</organism>
<evidence type="ECO:0000256" key="3">
    <source>
        <dbReference type="ARBA" id="ARBA00022676"/>
    </source>
</evidence>
<evidence type="ECO:0000256" key="8">
    <source>
        <dbReference type="RuleBase" id="RU366017"/>
    </source>
</evidence>
<evidence type="ECO:0000256" key="7">
    <source>
        <dbReference type="ARBA" id="ARBA00023136"/>
    </source>
</evidence>
<evidence type="ECO:0000256" key="6">
    <source>
        <dbReference type="ARBA" id="ARBA00022989"/>
    </source>
</evidence>
<dbReference type="Proteomes" id="UP001152747">
    <property type="component" value="Unassembled WGS sequence"/>
</dbReference>
<evidence type="ECO:0000313" key="10">
    <source>
        <dbReference type="EMBL" id="CAI5448670.1"/>
    </source>
</evidence>
<dbReference type="InterPro" id="IPR052012">
    <property type="entry name" value="GTase_92"/>
</dbReference>
<dbReference type="GO" id="GO:0016757">
    <property type="term" value="F:glycosyltransferase activity"/>
    <property type="evidence" value="ECO:0007669"/>
    <property type="project" value="UniProtKB-UniRule"/>
</dbReference>
<feature type="chain" id="PRO_5040216278" description="Glycosyltransferase family 92 protein" evidence="9">
    <location>
        <begin position="29"/>
        <end position="504"/>
    </location>
</feature>
<dbReference type="InterPro" id="IPR008166">
    <property type="entry name" value="Glyco_transf_92"/>
</dbReference>
<comment type="caution">
    <text evidence="10">The sequence shown here is derived from an EMBL/GenBank/DDBJ whole genome shotgun (WGS) entry which is preliminary data.</text>
</comment>
<dbReference type="PANTHER" id="PTHR21645:SF22">
    <property type="entry name" value="GLYCOSYLTRANSFERASE FAMILY 92 PROTEIN"/>
    <property type="match status" value="1"/>
</dbReference>
<reference evidence="10" key="1">
    <citation type="submission" date="2022-11" db="EMBL/GenBank/DDBJ databases">
        <authorList>
            <person name="Kikuchi T."/>
        </authorList>
    </citation>
    <scope>NUCLEOTIDE SEQUENCE</scope>
    <source>
        <strain evidence="10">PS1010</strain>
    </source>
</reference>
<dbReference type="OrthoDB" id="5809216at2759"/>
<keyword evidence="4 8" id="KW-0808">Transferase</keyword>
<dbReference type="AlphaFoldDB" id="A0A9P1IMZ8"/>
<feature type="signal peptide" evidence="9">
    <location>
        <begin position="1"/>
        <end position="28"/>
    </location>
</feature>
<comment type="similarity">
    <text evidence="2 8">Belongs to the glycosyltransferase 92 family.</text>
</comment>
<keyword evidence="9" id="KW-0732">Signal</keyword>
<evidence type="ECO:0000256" key="5">
    <source>
        <dbReference type="ARBA" id="ARBA00022692"/>
    </source>
</evidence>
<evidence type="ECO:0000313" key="11">
    <source>
        <dbReference type="Proteomes" id="UP001152747"/>
    </source>
</evidence>
<name>A0A9P1IMZ8_9PELO</name>
<comment type="subcellular location">
    <subcellularLocation>
        <location evidence="1">Membrane</location>
        <topology evidence="1">Single-pass membrane protein</topology>
    </subcellularLocation>
</comment>
<keyword evidence="6" id="KW-1133">Transmembrane helix</keyword>
<protein>
    <recommendedName>
        <fullName evidence="8">Glycosyltransferase family 92 protein</fullName>
        <ecNumber evidence="8">2.4.1.-</ecNumber>
    </recommendedName>
</protein>
<keyword evidence="5" id="KW-0812">Transmembrane</keyword>
<dbReference type="EC" id="2.4.1.-" evidence="8"/>
<keyword evidence="11" id="KW-1185">Reference proteome</keyword>
<gene>
    <name evidence="10" type="ORF">CAMP_LOCUS11307</name>
</gene>
<dbReference type="PANTHER" id="PTHR21645">
    <property type="entry name" value="GLYCOSYLTRANSFERASE FAMILY 92 PROTEIN"/>
    <property type="match status" value="1"/>
</dbReference>
<evidence type="ECO:0000256" key="9">
    <source>
        <dbReference type="SAM" id="SignalP"/>
    </source>
</evidence>
<keyword evidence="3 8" id="KW-0328">Glycosyltransferase</keyword>
<accession>A0A9P1IMZ8</accession>
<dbReference type="EMBL" id="CANHGI010000004">
    <property type="protein sequence ID" value="CAI5448670.1"/>
    <property type="molecule type" value="Genomic_DNA"/>
</dbReference>